<evidence type="ECO:0000256" key="3">
    <source>
        <dbReference type="ARBA" id="ARBA00022801"/>
    </source>
</evidence>
<dbReference type="RefSeq" id="WP_127162150.1">
    <property type="nucleotide sequence ID" value="NZ_CP029822.1"/>
</dbReference>
<keyword evidence="4" id="KW-0862">Zinc</keyword>
<dbReference type="Gene3D" id="3.60.15.10">
    <property type="entry name" value="Ribonuclease Z/Hydroxyacylglutathione hydrolase-like"/>
    <property type="match status" value="1"/>
</dbReference>
<dbReference type="InterPro" id="IPR001279">
    <property type="entry name" value="Metallo-B-lactamas"/>
</dbReference>
<dbReference type="InterPro" id="IPR051013">
    <property type="entry name" value="MBL_superfamily_lactonases"/>
</dbReference>
<dbReference type="KEGG" id="emo:DM558_03975"/>
<keyword evidence="3 6" id="KW-0378">Hydrolase</keyword>
<evidence type="ECO:0000259" key="5">
    <source>
        <dbReference type="SMART" id="SM00849"/>
    </source>
</evidence>
<sequence length="291" mass="32203">MKIDRVYQAPAVNKKRYGDTIVTMLSDGYLDASFELLNGIEAIEAEALLENKGISPLPRMNINVFVLQIGERTILVDSGAGGINGWGGRLQAALSAANIDPLDIDTILLTHAHPDHIGGMATSSATPVFRNVQELYIHENELDFWRNDTIYVSSNDKFKKNANIARNAFDAYQDRLVPFKNEAILPGVQAVPLFGHTPGHTGYLIGNEKDSLLIWGDIVHFPYIQIVHPDVTIAFDSDPTQASHIRKILLDRVATDQLSISGMHFNLPASGKIHRGKNCYILDYDLWSPSV</sequence>
<organism evidence="6 7">
    <name type="scientific">Entomomonas moraniae</name>
    <dbReference type="NCBI Taxonomy" id="2213226"/>
    <lineage>
        <taxon>Bacteria</taxon>
        <taxon>Pseudomonadati</taxon>
        <taxon>Pseudomonadota</taxon>
        <taxon>Gammaproteobacteria</taxon>
        <taxon>Pseudomonadales</taxon>
        <taxon>Pseudomonadaceae</taxon>
        <taxon>Entomomonas</taxon>
    </lineage>
</organism>
<evidence type="ECO:0000313" key="7">
    <source>
        <dbReference type="Proteomes" id="UP000273143"/>
    </source>
</evidence>
<dbReference type="GO" id="GO:0046872">
    <property type="term" value="F:metal ion binding"/>
    <property type="evidence" value="ECO:0007669"/>
    <property type="project" value="UniProtKB-KW"/>
</dbReference>
<evidence type="ECO:0000313" key="6">
    <source>
        <dbReference type="EMBL" id="AZS49985.1"/>
    </source>
</evidence>
<feature type="domain" description="Metallo-beta-lactamase" evidence="5">
    <location>
        <begin position="61"/>
        <end position="264"/>
    </location>
</feature>
<dbReference type="InterPro" id="IPR036866">
    <property type="entry name" value="RibonucZ/Hydroxyglut_hydro"/>
</dbReference>
<protein>
    <submittedName>
        <fullName evidence="6">MBL fold metallo-hydrolase</fullName>
    </submittedName>
</protein>
<keyword evidence="2" id="KW-0479">Metal-binding</keyword>
<dbReference type="GO" id="GO:0016787">
    <property type="term" value="F:hydrolase activity"/>
    <property type="evidence" value="ECO:0007669"/>
    <property type="project" value="UniProtKB-KW"/>
</dbReference>
<accession>A0A3Q9JMW4</accession>
<dbReference type="EMBL" id="CP029822">
    <property type="protein sequence ID" value="AZS49985.1"/>
    <property type="molecule type" value="Genomic_DNA"/>
</dbReference>
<reference evidence="7" key="1">
    <citation type="submission" date="2018-06" db="EMBL/GenBank/DDBJ databases">
        <title>Complete genome of Pseudomonas insecticola strain QZS01.</title>
        <authorList>
            <person name="Wang J."/>
            <person name="Su Q."/>
        </authorList>
    </citation>
    <scope>NUCLEOTIDE SEQUENCE [LARGE SCALE GENOMIC DNA]</scope>
    <source>
        <strain evidence="7">QZS01</strain>
    </source>
</reference>
<name>A0A3Q9JMW4_9GAMM</name>
<dbReference type="CDD" id="cd07720">
    <property type="entry name" value="OPHC2-like_MBL-fold"/>
    <property type="match status" value="1"/>
</dbReference>
<evidence type="ECO:0000256" key="1">
    <source>
        <dbReference type="ARBA" id="ARBA00007749"/>
    </source>
</evidence>
<dbReference type="Proteomes" id="UP000273143">
    <property type="component" value="Chromosome"/>
</dbReference>
<dbReference type="Pfam" id="PF00753">
    <property type="entry name" value="Lactamase_B"/>
    <property type="match status" value="1"/>
</dbReference>
<dbReference type="PANTHER" id="PTHR42978:SF6">
    <property type="entry name" value="QUORUM-QUENCHING LACTONASE YTNP-RELATED"/>
    <property type="match status" value="1"/>
</dbReference>
<gene>
    <name evidence="6" type="ORF">DM558_03975</name>
</gene>
<dbReference type="SUPFAM" id="SSF56281">
    <property type="entry name" value="Metallo-hydrolase/oxidoreductase"/>
    <property type="match status" value="1"/>
</dbReference>
<comment type="similarity">
    <text evidence="1">Belongs to the metallo-beta-lactamase superfamily.</text>
</comment>
<evidence type="ECO:0000256" key="2">
    <source>
        <dbReference type="ARBA" id="ARBA00022723"/>
    </source>
</evidence>
<dbReference type="AlphaFoldDB" id="A0A3Q9JMW4"/>
<dbReference type="SMART" id="SM00849">
    <property type="entry name" value="Lactamase_B"/>
    <property type="match status" value="1"/>
</dbReference>
<keyword evidence="7" id="KW-1185">Reference proteome</keyword>
<evidence type="ECO:0000256" key="4">
    <source>
        <dbReference type="ARBA" id="ARBA00022833"/>
    </source>
</evidence>
<dbReference type="PANTHER" id="PTHR42978">
    <property type="entry name" value="QUORUM-QUENCHING LACTONASE YTNP-RELATED-RELATED"/>
    <property type="match status" value="1"/>
</dbReference>
<proteinExistence type="inferred from homology"/>